<name>A0A2P2QFU4_RHIMU</name>
<accession>A0A2P2QFU4</accession>
<reference evidence="1" key="1">
    <citation type="submission" date="2018-02" db="EMBL/GenBank/DDBJ databases">
        <title>Rhizophora mucronata_Transcriptome.</title>
        <authorList>
            <person name="Meera S.P."/>
            <person name="Sreeshan A."/>
            <person name="Augustine A."/>
        </authorList>
    </citation>
    <scope>NUCLEOTIDE SEQUENCE</scope>
    <source>
        <tissue evidence="1">Leaf</tissue>
    </source>
</reference>
<evidence type="ECO:0000313" key="1">
    <source>
        <dbReference type="EMBL" id="MBX65920.1"/>
    </source>
</evidence>
<dbReference type="EMBL" id="GGEC01085436">
    <property type="protein sequence ID" value="MBX65920.1"/>
    <property type="molecule type" value="Transcribed_RNA"/>
</dbReference>
<organism evidence="1">
    <name type="scientific">Rhizophora mucronata</name>
    <name type="common">Asiatic mangrove</name>
    <dbReference type="NCBI Taxonomy" id="61149"/>
    <lineage>
        <taxon>Eukaryota</taxon>
        <taxon>Viridiplantae</taxon>
        <taxon>Streptophyta</taxon>
        <taxon>Embryophyta</taxon>
        <taxon>Tracheophyta</taxon>
        <taxon>Spermatophyta</taxon>
        <taxon>Magnoliopsida</taxon>
        <taxon>eudicotyledons</taxon>
        <taxon>Gunneridae</taxon>
        <taxon>Pentapetalae</taxon>
        <taxon>rosids</taxon>
        <taxon>fabids</taxon>
        <taxon>Malpighiales</taxon>
        <taxon>Rhizophoraceae</taxon>
        <taxon>Rhizophora</taxon>
    </lineage>
</organism>
<dbReference type="AlphaFoldDB" id="A0A2P2QFU4"/>
<protein>
    <submittedName>
        <fullName evidence="1">Uncharacterized protein</fullName>
    </submittedName>
</protein>
<proteinExistence type="predicted"/>
<sequence length="47" mass="5455">MTHSNCFKEKNTAYKAGKEKEHTFLWQETEGAITPYKGLKNPELLNQ</sequence>